<evidence type="ECO:0000256" key="1">
    <source>
        <dbReference type="SAM" id="Phobius"/>
    </source>
</evidence>
<comment type="caution">
    <text evidence="2">The sequence shown here is derived from an EMBL/GenBank/DDBJ whole genome shotgun (WGS) entry which is preliminary data.</text>
</comment>
<dbReference type="Proteomes" id="UP000584374">
    <property type="component" value="Unassembled WGS sequence"/>
</dbReference>
<dbReference type="RefSeq" id="WP_281399428.1">
    <property type="nucleotide sequence ID" value="NZ_JACHIW010000001.1"/>
</dbReference>
<name>A0A840Q753_9PSEU</name>
<accession>A0A840Q753</accession>
<feature type="transmembrane region" description="Helical" evidence="1">
    <location>
        <begin position="6"/>
        <end position="28"/>
    </location>
</feature>
<evidence type="ECO:0000313" key="2">
    <source>
        <dbReference type="EMBL" id="MBB5154235.1"/>
    </source>
</evidence>
<gene>
    <name evidence="2" type="ORF">BJ970_001769</name>
</gene>
<reference evidence="2 3" key="1">
    <citation type="submission" date="2020-08" db="EMBL/GenBank/DDBJ databases">
        <title>Sequencing the genomes of 1000 actinobacteria strains.</title>
        <authorList>
            <person name="Klenk H.-P."/>
        </authorList>
    </citation>
    <scope>NUCLEOTIDE SEQUENCE [LARGE SCALE GENOMIC DNA]</scope>
    <source>
        <strain evidence="2 3">DSM 45584</strain>
    </source>
</reference>
<keyword evidence="1" id="KW-1133">Transmembrane helix</keyword>
<evidence type="ECO:0000313" key="3">
    <source>
        <dbReference type="Proteomes" id="UP000584374"/>
    </source>
</evidence>
<keyword evidence="1" id="KW-0472">Membrane</keyword>
<keyword evidence="3" id="KW-1185">Reference proteome</keyword>
<sequence>MELIGIAALFAGLALLAALPLVVLLALVEIASQRRVHRHQ</sequence>
<keyword evidence="1" id="KW-0812">Transmembrane</keyword>
<proteinExistence type="predicted"/>
<organism evidence="2 3">
    <name type="scientific">Saccharopolyspora phatthalungensis</name>
    <dbReference type="NCBI Taxonomy" id="664693"/>
    <lineage>
        <taxon>Bacteria</taxon>
        <taxon>Bacillati</taxon>
        <taxon>Actinomycetota</taxon>
        <taxon>Actinomycetes</taxon>
        <taxon>Pseudonocardiales</taxon>
        <taxon>Pseudonocardiaceae</taxon>
        <taxon>Saccharopolyspora</taxon>
    </lineage>
</organism>
<dbReference type="AlphaFoldDB" id="A0A840Q753"/>
<dbReference type="EMBL" id="JACHIW010000001">
    <property type="protein sequence ID" value="MBB5154235.1"/>
    <property type="molecule type" value="Genomic_DNA"/>
</dbReference>
<protein>
    <submittedName>
        <fullName evidence="2">Uncharacterized protein</fullName>
    </submittedName>
</protein>